<dbReference type="Pfam" id="PF14988">
    <property type="entry name" value="DUF4515"/>
    <property type="match status" value="1"/>
</dbReference>
<protein>
    <recommendedName>
        <fullName evidence="2">DUF4515 domain-containing protein</fullName>
    </recommendedName>
</protein>
<comment type="caution">
    <text evidence="3">The sequence shown here is derived from an EMBL/GenBank/DDBJ whole genome shotgun (WGS) entry which is preliminary data.</text>
</comment>
<evidence type="ECO:0000313" key="3">
    <source>
        <dbReference type="EMBL" id="OXB66819.1"/>
    </source>
</evidence>
<organism evidence="3 4">
    <name type="scientific">Callipepla squamata</name>
    <name type="common">Scaled quail</name>
    <dbReference type="NCBI Taxonomy" id="9009"/>
    <lineage>
        <taxon>Eukaryota</taxon>
        <taxon>Metazoa</taxon>
        <taxon>Chordata</taxon>
        <taxon>Craniata</taxon>
        <taxon>Vertebrata</taxon>
        <taxon>Euteleostomi</taxon>
        <taxon>Archelosauria</taxon>
        <taxon>Archosauria</taxon>
        <taxon>Dinosauria</taxon>
        <taxon>Saurischia</taxon>
        <taxon>Theropoda</taxon>
        <taxon>Coelurosauria</taxon>
        <taxon>Aves</taxon>
        <taxon>Neognathae</taxon>
        <taxon>Galloanserae</taxon>
        <taxon>Galliformes</taxon>
        <taxon>Odontophoridae</taxon>
        <taxon>Callipepla</taxon>
    </lineage>
</organism>
<dbReference type="EMBL" id="MCFN01000052">
    <property type="protein sequence ID" value="OXB66819.1"/>
    <property type="molecule type" value="Genomic_DNA"/>
</dbReference>
<sequence length="124" mass="14555">MEGGWEARLAEAEAAAAEYREAARLLARRNSELLWRQRHSERRAAAVMALTEKLKKELTDLKQRAQEESRKLEDYYAQQIKELEEKFQKKVGEISQIQLELKLIQEFHKEKAAMEKELEDVSLP</sequence>
<dbReference type="Proteomes" id="UP000198323">
    <property type="component" value="Unassembled WGS sequence"/>
</dbReference>
<gene>
    <name evidence="3" type="ORF">ASZ78_003521</name>
</gene>
<evidence type="ECO:0000259" key="2">
    <source>
        <dbReference type="Pfam" id="PF14988"/>
    </source>
</evidence>
<proteinExistence type="predicted"/>
<feature type="domain" description="DUF4515" evidence="2">
    <location>
        <begin position="51"/>
        <end position="121"/>
    </location>
</feature>
<accession>A0A226NHY3</accession>
<feature type="coiled-coil region" evidence="1">
    <location>
        <begin position="9"/>
        <end position="100"/>
    </location>
</feature>
<name>A0A226NHY3_CALSU</name>
<keyword evidence="4" id="KW-1185">Reference proteome</keyword>
<keyword evidence="1" id="KW-0175">Coiled coil</keyword>
<dbReference type="InterPro" id="IPR032777">
    <property type="entry name" value="DUF4515"/>
</dbReference>
<reference evidence="3 4" key="1">
    <citation type="submission" date="2016-07" db="EMBL/GenBank/DDBJ databases">
        <title>Disparate Historic Effective Population Sizes Predicted by Modern Levels of Genome Diversity for the Scaled Quail (Callipepla squamata) and the Northern Bobwhite (Colinus virginianus): Inferences from First and Second Generation Draft Genome Assemblies for Sympatric New World Quail.</title>
        <authorList>
            <person name="Oldeschulte D.L."/>
            <person name="Halley Y.A."/>
            <person name="Bhattarai E.K."/>
            <person name="Brashear W.A."/>
            <person name="Hill J."/>
            <person name="Metz R.P."/>
            <person name="Johnson C.D."/>
            <person name="Rollins D."/>
            <person name="Peterson M.J."/>
            <person name="Bickhart D.M."/>
            <person name="Decker J.E."/>
            <person name="Seabury C.M."/>
        </authorList>
    </citation>
    <scope>NUCLEOTIDE SEQUENCE [LARGE SCALE GENOMIC DNA]</scope>
    <source>
        <strain evidence="3 4">Texas</strain>
        <tissue evidence="3">Leg muscle</tissue>
    </source>
</reference>
<evidence type="ECO:0000313" key="4">
    <source>
        <dbReference type="Proteomes" id="UP000198323"/>
    </source>
</evidence>
<dbReference type="STRING" id="9009.A0A226NHY3"/>
<dbReference type="AlphaFoldDB" id="A0A226NHY3"/>
<evidence type="ECO:0000256" key="1">
    <source>
        <dbReference type="SAM" id="Coils"/>
    </source>
</evidence>